<feature type="compositionally biased region" description="Acidic residues" evidence="1">
    <location>
        <begin position="20"/>
        <end position="30"/>
    </location>
</feature>
<keyword evidence="3" id="KW-1185">Reference proteome</keyword>
<sequence>MDYESAAHLAPTPSYALESSDGESDYEDELPSSSRVTRKPAPAPEVEVTFSGATDKLKARARGEAVFLVGEAGERMAQGVALPSSGEEAEETVSVLVDGEQAGLIATATDCTLVFLSTALPLAALYPLAARVLELLQPDKVTVIASYHLPSYIPPSGSTPTPPLAIAPPVLYLASSPSPSSTVTKLASNGIVQAFTPPNLLHGLPAALMTLSSTTLADSVSDSTLWLLPTTTPPPPLNGPFPPTSPITNHGGSASSTMYDAGGPTGLGEPNALFRQVAGSGSGGRGARGPLLAIKELESWSWWDPSSHGGKGFAWVERQRRLRRKSELSSMWTKENAWLSNRVEPHGVDFGRRRSRPSSAGSHDVSASPSPYLQGEHLKRVRTRESTDAEAWLPVLEEHQTLPSAATEARKGPLLGPPLSRVHTRLDSSCLWDDPKKSTQAALRSNAQLADDEPLYEDEFVELFANRLVVRHLLCRNTVAFDLSEIRRARPFCTAARLVQLEAEELLDGKTGRPAGISNGGLGATGIIWARDKLRIRAGRWKEHAVVIDTGGVLGRVGFTVERPEEWWQAFGTVRRPPSASV</sequence>
<protein>
    <submittedName>
        <fullName evidence="2">Uncharacterized protein</fullName>
    </submittedName>
</protein>
<dbReference type="AlphaFoldDB" id="A0A9P7B8M1"/>
<evidence type="ECO:0000313" key="3">
    <source>
        <dbReference type="Proteomes" id="UP000777482"/>
    </source>
</evidence>
<reference evidence="2 3" key="1">
    <citation type="submission" date="2020-11" db="EMBL/GenBank/DDBJ databases">
        <title>Kefir isolates.</title>
        <authorList>
            <person name="Marcisauskas S."/>
            <person name="Kim Y."/>
            <person name="Blasche S."/>
        </authorList>
    </citation>
    <scope>NUCLEOTIDE SEQUENCE [LARGE SCALE GENOMIC DNA]</scope>
    <source>
        <strain evidence="2 3">KR</strain>
    </source>
</reference>
<feature type="region of interest" description="Disordered" evidence="1">
    <location>
        <begin position="347"/>
        <end position="375"/>
    </location>
</feature>
<gene>
    <name evidence="2" type="ORF">C6P46_004269</name>
</gene>
<dbReference type="EMBL" id="PUHQ01000004">
    <property type="protein sequence ID" value="KAG0666603.1"/>
    <property type="molecule type" value="Genomic_DNA"/>
</dbReference>
<comment type="caution">
    <text evidence="2">The sequence shown here is derived from an EMBL/GenBank/DDBJ whole genome shotgun (WGS) entry which is preliminary data.</text>
</comment>
<evidence type="ECO:0000256" key="1">
    <source>
        <dbReference type="SAM" id="MobiDB-lite"/>
    </source>
</evidence>
<feature type="region of interest" description="Disordered" evidence="1">
    <location>
        <begin position="1"/>
        <end position="44"/>
    </location>
</feature>
<dbReference type="Proteomes" id="UP000777482">
    <property type="component" value="Unassembled WGS sequence"/>
</dbReference>
<accession>A0A9P7B8M1</accession>
<proteinExistence type="predicted"/>
<evidence type="ECO:0000313" key="2">
    <source>
        <dbReference type="EMBL" id="KAG0666603.1"/>
    </source>
</evidence>
<dbReference type="OrthoDB" id="2530228at2759"/>
<name>A0A9P7B8M1_RHOMI</name>
<organism evidence="2 3">
    <name type="scientific">Rhodotorula mucilaginosa</name>
    <name type="common">Yeast</name>
    <name type="synonym">Rhodotorula rubra</name>
    <dbReference type="NCBI Taxonomy" id="5537"/>
    <lineage>
        <taxon>Eukaryota</taxon>
        <taxon>Fungi</taxon>
        <taxon>Dikarya</taxon>
        <taxon>Basidiomycota</taxon>
        <taxon>Pucciniomycotina</taxon>
        <taxon>Microbotryomycetes</taxon>
        <taxon>Sporidiobolales</taxon>
        <taxon>Sporidiobolaceae</taxon>
        <taxon>Rhodotorula</taxon>
    </lineage>
</organism>